<dbReference type="InterPro" id="IPR010982">
    <property type="entry name" value="Lambda_DNA-bd_dom_sf"/>
</dbReference>
<name>A0A5R9C6R8_9LACT</name>
<dbReference type="SUPFAM" id="SSF47413">
    <property type="entry name" value="lambda repressor-like DNA-binding domains"/>
    <property type="match status" value="1"/>
</dbReference>
<dbReference type="GO" id="GO:0003677">
    <property type="term" value="F:DNA binding"/>
    <property type="evidence" value="ECO:0007669"/>
    <property type="project" value="InterPro"/>
</dbReference>
<dbReference type="CDD" id="cd00093">
    <property type="entry name" value="HTH_XRE"/>
    <property type="match status" value="1"/>
</dbReference>
<feature type="domain" description="HTH cro/C1-type" evidence="1">
    <location>
        <begin position="17"/>
        <end position="65"/>
    </location>
</feature>
<dbReference type="Proteomes" id="UP000307201">
    <property type="component" value="Unassembled WGS sequence"/>
</dbReference>
<dbReference type="RefSeq" id="WP_138470986.1">
    <property type="nucleotide sequence ID" value="NZ_VBTE01000005.1"/>
</dbReference>
<dbReference type="AlphaFoldDB" id="A0A5R9C6R8"/>
<organism evidence="2 3">
    <name type="scientific">Marinilactibacillus psychrotolerans</name>
    <dbReference type="NCBI Taxonomy" id="191770"/>
    <lineage>
        <taxon>Bacteria</taxon>
        <taxon>Bacillati</taxon>
        <taxon>Bacillota</taxon>
        <taxon>Bacilli</taxon>
        <taxon>Lactobacillales</taxon>
        <taxon>Carnobacteriaceae</taxon>
        <taxon>Marinilactibacillus</taxon>
    </lineage>
</organism>
<gene>
    <name evidence="2" type="ORF">FEZ48_02745</name>
</gene>
<sequence length="76" mass="8584">MKANNGEQVRKVFASNVQQEMEERDWIADDLAEATGLAISTVERVLDGEYFTSGIVEKICSAFNLDYWVLLVKVVE</sequence>
<evidence type="ECO:0000313" key="2">
    <source>
        <dbReference type="EMBL" id="TLQ08820.1"/>
    </source>
</evidence>
<dbReference type="Gene3D" id="1.10.260.40">
    <property type="entry name" value="lambda repressor-like DNA-binding domains"/>
    <property type="match status" value="1"/>
</dbReference>
<dbReference type="Pfam" id="PF13443">
    <property type="entry name" value="HTH_26"/>
    <property type="match status" value="1"/>
</dbReference>
<dbReference type="InterPro" id="IPR001387">
    <property type="entry name" value="Cro/C1-type_HTH"/>
</dbReference>
<reference evidence="2 3" key="1">
    <citation type="submission" date="2019-05" db="EMBL/GenBank/DDBJ databases">
        <title>The metagenome of a microbial culture collection derived from dairy environment covers the genomic content of the human microbiome.</title>
        <authorList>
            <person name="Roder T."/>
            <person name="Wuthrich D."/>
            <person name="Sattari Z."/>
            <person name="Von Ah U."/>
            <person name="Bar C."/>
            <person name="Ronchi F."/>
            <person name="Macpherson A.J."/>
            <person name="Ganal-Vonarburg S.C."/>
            <person name="Bruggmann R."/>
            <person name="Vergeres G."/>
        </authorList>
    </citation>
    <scope>NUCLEOTIDE SEQUENCE [LARGE SCALE GENOMIC DNA]</scope>
    <source>
        <strain evidence="2 3">FAM 24235</strain>
    </source>
</reference>
<proteinExistence type="predicted"/>
<protein>
    <submittedName>
        <fullName evidence="2">Helix-turn-helix transcriptional regulator</fullName>
    </submittedName>
</protein>
<evidence type="ECO:0000313" key="3">
    <source>
        <dbReference type="Proteomes" id="UP000307201"/>
    </source>
</evidence>
<accession>A0A5R9C6R8</accession>
<comment type="caution">
    <text evidence="2">The sequence shown here is derived from an EMBL/GenBank/DDBJ whole genome shotgun (WGS) entry which is preliminary data.</text>
</comment>
<evidence type="ECO:0000259" key="1">
    <source>
        <dbReference type="Pfam" id="PF13443"/>
    </source>
</evidence>
<dbReference type="EMBL" id="VBTE01000005">
    <property type="protein sequence ID" value="TLQ08820.1"/>
    <property type="molecule type" value="Genomic_DNA"/>
</dbReference>